<evidence type="ECO:0000259" key="1">
    <source>
        <dbReference type="Pfam" id="PF08241"/>
    </source>
</evidence>
<name>A0A645GN24_9ZZZZ</name>
<evidence type="ECO:0000313" key="2">
    <source>
        <dbReference type="EMBL" id="MPN27292.1"/>
    </source>
</evidence>
<dbReference type="InterPro" id="IPR013216">
    <property type="entry name" value="Methyltransf_11"/>
</dbReference>
<dbReference type="EMBL" id="VSSQ01077124">
    <property type="protein sequence ID" value="MPN27292.1"/>
    <property type="molecule type" value="Genomic_DNA"/>
</dbReference>
<reference evidence="2" key="1">
    <citation type="submission" date="2019-08" db="EMBL/GenBank/DDBJ databases">
        <authorList>
            <person name="Kucharzyk K."/>
            <person name="Murdoch R.W."/>
            <person name="Higgins S."/>
            <person name="Loffler F."/>
        </authorList>
    </citation>
    <scope>NUCLEOTIDE SEQUENCE</scope>
</reference>
<dbReference type="InterPro" id="IPR029063">
    <property type="entry name" value="SAM-dependent_MTases_sf"/>
</dbReference>
<proteinExistence type="predicted"/>
<dbReference type="AlphaFoldDB" id="A0A645GN24"/>
<dbReference type="Gene3D" id="3.40.50.150">
    <property type="entry name" value="Vaccinia Virus protein VP39"/>
    <property type="match status" value="1"/>
</dbReference>
<accession>A0A645GN24</accession>
<sequence>MTKIPFDDKFFSFLFSYNTSVHMSKEQFNSALDEFIRVLKPGGLCYVNFLSEECDSFGKGVEIRQGEFMQNEEGEEVLYSHYKEAEVEQYLAGFNIIYKEKRLVKRVIEDIEYTSGYIDYILKKK</sequence>
<feature type="domain" description="Methyltransferase type 11" evidence="1">
    <location>
        <begin position="2"/>
        <end position="47"/>
    </location>
</feature>
<dbReference type="SUPFAM" id="SSF53335">
    <property type="entry name" value="S-adenosyl-L-methionine-dependent methyltransferases"/>
    <property type="match status" value="1"/>
</dbReference>
<protein>
    <recommendedName>
        <fullName evidence="1">Methyltransferase type 11 domain-containing protein</fullName>
    </recommendedName>
</protein>
<dbReference type="GO" id="GO:0008757">
    <property type="term" value="F:S-adenosylmethionine-dependent methyltransferase activity"/>
    <property type="evidence" value="ECO:0007669"/>
    <property type="project" value="InterPro"/>
</dbReference>
<gene>
    <name evidence="2" type="ORF">SDC9_174723</name>
</gene>
<organism evidence="2">
    <name type="scientific">bioreactor metagenome</name>
    <dbReference type="NCBI Taxonomy" id="1076179"/>
    <lineage>
        <taxon>unclassified sequences</taxon>
        <taxon>metagenomes</taxon>
        <taxon>ecological metagenomes</taxon>
    </lineage>
</organism>
<dbReference type="Pfam" id="PF08241">
    <property type="entry name" value="Methyltransf_11"/>
    <property type="match status" value="1"/>
</dbReference>
<comment type="caution">
    <text evidence="2">The sequence shown here is derived from an EMBL/GenBank/DDBJ whole genome shotgun (WGS) entry which is preliminary data.</text>
</comment>